<evidence type="ECO:0008006" key="4">
    <source>
        <dbReference type="Google" id="ProtNLM"/>
    </source>
</evidence>
<dbReference type="STRING" id="76947.GCA_002080435_01679"/>
<gene>
    <name evidence="2" type="ORF">BV98_003181</name>
</gene>
<dbReference type="InterPro" id="IPR010985">
    <property type="entry name" value="Ribbon_hlx_hlx"/>
</dbReference>
<keyword evidence="3" id="KW-1185">Reference proteome</keyword>
<protein>
    <recommendedName>
        <fullName evidence="4">CopG family transcriptional regulator</fullName>
    </recommendedName>
</protein>
<name>A0A086P6M3_SPHHM</name>
<evidence type="ECO:0000256" key="1">
    <source>
        <dbReference type="SAM" id="MobiDB-lite"/>
    </source>
</evidence>
<organism evidence="2 3">
    <name type="scientific">Sphingobium herbicidovorans (strain ATCC 700291 / DSM 11019 / CCUG 56400 / KCTC 2939 / LMG 18315 / NBRC 16415 / MH)</name>
    <name type="common">Sphingomonas herbicidovorans</name>
    <dbReference type="NCBI Taxonomy" id="1219045"/>
    <lineage>
        <taxon>Bacteria</taxon>
        <taxon>Pseudomonadati</taxon>
        <taxon>Pseudomonadota</taxon>
        <taxon>Alphaproteobacteria</taxon>
        <taxon>Sphingomonadales</taxon>
        <taxon>Sphingomonadaceae</taxon>
        <taxon>Sphingobium</taxon>
    </lineage>
</organism>
<accession>A0A086P6M3</accession>
<evidence type="ECO:0000313" key="3">
    <source>
        <dbReference type="Proteomes" id="UP000024284"/>
    </source>
</evidence>
<dbReference type="Proteomes" id="UP000024284">
    <property type="component" value="Unassembled WGS sequence"/>
</dbReference>
<dbReference type="AlphaFoldDB" id="A0A086P6M3"/>
<dbReference type="RefSeq" id="WP_156103394.1">
    <property type="nucleotide sequence ID" value="NZ_JFZA02000038.1"/>
</dbReference>
<dbReference type="PATRIC" id="fig|1219045.3.peg.3229"/>
<comment type="caution">
    <text evidence="2">The sequence shown here is derived from an EMBL/GenBank/DDBJ whole genome shotgun (WGS) entry which is preliminary data.</text>
</comment>
<dbReference type="EMBL" id="JFZA02000038">
    <property type="protein sequence ID" value="KFG89041.1"/>
    <property type="molecule type" value="Genomic_DNA"/>
</dbReference>
<sequence length="115" mass="12526">MRTLSIRINDALHRRLRLRAYGANLSVSEFLRPLIEDAAVPGGRYAYTGQDELLGVALQTYALLAEMAAQQSGGIVERALAASRAMLRERGLLDPEEEAASGMRPTFLGKEGRAP</sequence>
<proteinExistence type="predicted"/>
<dbReference type="SUPFAM" id="SSF47598">
    <property type="entry name" value="Ribbon-helix-helix"/>
    <property type="match status" value="1"/>
</dbReference>
<dbReference type="GO" id="GO:0006355">
    <property type="term" value="P:regulation of DNA-templated transcription"/>
    <property type="evidence" value="ECO:0007669"/>
    <property type="project" value="InterPro"/>
</dbReference>
<feature type="region of interest" description="Disordered" evidence="1">
    <location>
        <begin position="93"/>
        <end position="115"/>
    </location>
</feature>
<dbReference type="OrthoDB" id="7451551at2"/>
<evidence type="ECO:0000313" key="2">
    <source>
        <dbReference type="EMBL" id="KFG89041.1"/>
    </source>
</evidence>
<reference evidence="2" key="1">
    <citation type="submission" date="2014-08" db="EMBL/GenBank/DDBJ databases">
        <title>Draft genome sequences of Sphingobium herbicidovorans.</title>
        <authorList>
            <person name="Gan H.M."/>
            <person name="Gan H.Y."/>
            <person name="Savka M.A."/>
        </authorList>
    </citation>
    <scope>NUCLEOTIDE SEQUENCE [LARGE SCALE GENOMIC DNA]</scope>
    <source>
        <strain evidence="2">NBRC 16415</strain>
    </source>
</reference>